<accession>A0A6V7TP05</accession>
<name>A0A6V7TP05_MELEN</name>
<evidence type="ECO:0000256" key="2">
    <source>
        <dbReference type="SAM" id="SignalP"/>
    </source>
</evidence>
<comment type="caution">
    <text evidence="3">The sequence shown here is derived from an EMBL/GenBank/DDBJ whole genome shotgun (WGS) entry which is preliminary data.</text>
</comment>
<evidence type="ECO:0000256" key="1">
    <source>
        <dbReference type="SAM" id="MobiDB-lite"/>
    </source>
</evidence>
<evidence type="ECO:0000313" key="4">
    <source>
        <dbReference type="Proteomes" id="UP000580250"/>
    </source>
</evidence>
<organism evidence="3 4">
    <name type="scientific">Meloidogyne enterolobii</name>
    <name type="common">Root-knot nematode worm</name>
    <name type="synonym">Meloidogyne mayaguensis</name>
    <dbReference type="NCBI Taxonomy" id="390850"/>
    <lineage>
        <taxon>Eukaryota</taxon>
        <taxon>Metazoa</taxon>
        <taxon>Ecdysozoa</taxon>
        <taxon>Nematoda</taxon>
        <taxon>Chromadorea</taxon>
        <taxon>Rhabditida</taxon>
        <taxon>Tylenchina</taxon>
        <taxon>Tylenchomorpha</taxon>
        <taxon>Tylenchoidea</taxon>
        <taxon>Meloidogynidae</taxon>
        <taxon>Meloidogyninae</taxon>
        <taxon>Meloidogyne</taxon>
    </lineage>
</organism>
<dbReference type="EMBL" id="CAJEWN010000008">
    <property type="protein sequence ID" value="CAD2129608.1"/>
    <property type="molecule type" value="Genomic_DNA"/>
</dbReference>
<gene>
    <name evidence="3" type="ORF">MENT_LOCUS2670</name>
</gene>
<dbReference type="AlphaFoldDB" id="A0A6V7TP05"/>
<protein>
    <submittedName>
        <fullName evidence="3">Uncharacterized protein</fullName>
    </submittedName>
</protein>
<evidence type="ECO:0000313" key="3">
    <source>
        <dbReference type="EMBL" id="CAD2129608.1"/>
    </source>
</evidence>
<proteinExistence type="predicted"/>
<feature type="compositionally biased region" description="Basic and acidic residues" evidence="1">
    <location>
        <begin position="24"/>
        <end position="39"/>
    </location>
</feature>
<feature type="signal peptide" evidence="2">
    <location>
        <begin position="1"/>
        <end position="21"/>
    </location>
</feature>
<reference evidence="3 4" key="1">
    <citation type="submission" date="2020-08" db="EMBL/GenBank/DDBJ databases">
        <authorList>
            <person name="Koutsovoulos G."/>
            <person name="Danchin GJ E."/>
        </authorList>
    </citation>
    <scope>NUCLEOTIDE SEQUENCE [LARGE SCALE GENOMIC DNA]</scope>
</reference>
<sequence length="151" mass="17537">MLNIYFILILFLLVLHSFVIGGKRKEPEGGSEPKPHIGETSRGQNENPQNIQQNKDMKKQLHGLLISVNEHKIQNLKIRQKMRDLVKITFEMLNKQLSELSKQFSEIVKYEVSSIKKQEEITDKIWEILVDENNGENIKVEEMTNNGEGHQ</sequence>
<dbReference type="Proteomes" id="UP000580250">
    <property type="component" value="Unassembled WGS sequence"/>
</dbReference>
<keyword evidence="2" id="KW-0732">Signal</keyword>
<feature type="compositionally biased region" description="Polar residues" evidence="1">
    <location>
        <begin position="41"/>
        <end position="54"/>
    </location>
</feature>
<feature type="chain" id="PRO_5028285928" evidence="2">
    <location>
        <begin position="22"/>
        <end position="151"/>
    </location>
</feature>
<feature type="region of interest" description="Disordered" evidence="1">
    <location>
        <begin position="24"/>
        <end position="55"/>
    </location>
</feature>